<comment type="caution">
    <text evidence="5">The sequence shown here is derived from an EMBL/GenBank/DDBJ whole genome shotgun (WGS) entry which is preliminary data.</text>
</comment>
<evidence type="ECO:0000313" key="5">
    <source>
        <dbReference type="EMBL" id="MFB9330654.1"/>
    </source>
</evidence>
<keyword evidence="5" id="KW-0436">Ligase</keyword>
<dbReference type="RefSeq" id="WP_377502179.1">
    <property type="nucleotide sequence ID" value="NZ_JBHMDO010000050.1"/>
</dbReference>
<dbReference type="GO" id="GO:0030272">
    <property type="term" value="F:5-formyltetrahydrofolate cyclo-ligase activity"/>
    <property type="evidence" value="ECO:0007669"/>
    <property type="project" value="UniProtKB-EC"/>
</dbReference>
<keyword evidence="4" id="KW-0460">Magnesium</keyword>
<dbReference type="InterPro" id="IPR002698">
    <property type="entry name" value="FTHF_cligase"/>
</dbReference>
<dbReference type="EC" id="6.3.3.2" evidence="4"/>
<gene>
    <name evidence="5" type="ORF">ACFFSY_32335</name>
</gene>
<dbReference type="PIRSF" id="PIRSF006806">
    <property type="entry name" value="FTHF_cligase"/>
    <property type="match status" value="1"/>
</dbReference>
<evidence type="ECO:0000256" key="2">
    <source>
        <dbReference type="ARBA" id="ARBA00022741"/>
    </source>
</evidence>
<reference evidence="5 6" key="1">
    <citation type="submission" date="2024-09" db="EMBL/GenBank/DDBJ databases">
        <authorList>
            <person name="Sun Q."/>
            <person name="Mori K."/>
        </authorList>
    </citation>
    <scope>NUCLEOTIDE SEQUENCE [LARGE SCALE GENOMIC DNA]</scope>
    <source>
        <strain evidence="5 6">TISTR 2452</strain>
    </source>
</reference>
<organism evidence="5 6">
    <name type="scientific">Paenibacillus aurantiacus</name>
    <dbReference type="NCBI Taxonomy" id="1936118"/>
    <lineage>
        <taxon>Bacteria</taxon>
        <taxon>Bacillati</taxon>
        <taxon>Bacillota</taxon>
        <taxon>Bacilli</taxon>
        <taxon>Bacillales</taxon>
        <taxon>Paenibacillaceae</taxon>
        <taxon>Paenibacillus</taxon>
    </lineage>
</organism>
<keyword evidence="6" id="KW-1185">Reference proteome</keyword>
<dbReference type="PANTHER" id="PTHR23407">
    <property type="entry name" value="ATPASE INHIBITOR/5-FORMYLTETRAHYDROFOLATE CYCLO-LIGASE"/>
    <property type="match status" value="1"/>
</dbReference>
<protein>
    <recommendedName>
        <fullName evidence="4">5-formyltetrahydrofolate cyclo-ligase</fullName>
        <ecNumber evidence="4">6.3.3.2</ecNumber>
    </recommendedName>
</protein>
<keyword evidence="2 4" id="KW-0547">Nucleotide-binding</keyword>
<dbReference type="Pfam" id="PF01812">
    <property type="entry name" value="5-FTHF_cyc-lig"/>
    <property type="match status" value="1"/>
</dbReference>
<keyword evidence="4" id="KW-0479">Metal-binding</keyword>
<dbReference type="NCBIfam" id="TIGR02727">
    <property type="entry name" value="MTHFS_bact"/>
    <property type="match status" value="1"/>
</dbReference>
<comment type="similarity">
    <text evidence="1 4">Belongs to the 5-formyltetrahydrofolate cyclo-ligase family.</text>
</comment>
<dbReference type="InterPro" id="IPR024185">
    <property type="entry name" value="FTHF_cligase-like_sf"/>
</dbReference>
<dbReference type="InterPro" id="IPR037171">
    <property type="entry name" value="NagB/RpiA_transferase-like"/>
</dbReference>
<name>A0ABV5KZK2_9BACL</name>
<dbReference type="EMBL" id="JBHMDO010000050">
    <property type="protein sequence ID" value="MFB9330654.1"/>
    <property type="molecule type" value="Genomic_DNA"/>
</dbReference>
<dbReference type="SUPFAM" id="SSF100950">
    <property type="entry name" value="NagB/RpiA/CoA transferase-like"/>
    <property type="match status" value="1"/>
</dbReference>
<evidence type="ECO:0000256" key="4">
    <source>
        <dbReference type="RuleBase" id="RU361279"/>
    </source>
</evidence>
<dbReference type="Gene3D" id="3.40.50.10420">
    <property type="entry name" value="NagB/RpiA/CoA transferase-like"/>
    <property type="match status" value="1"/>
</dbReference>
<evidence type="ECO:0000256" key="3">
    <source>
        <dbReference type="ARBA" id="ARBA00022840"/>
    </source>
</evidence>
<dbReference type="PANTHER" id="PTHR23407:SF1">
    <property type="entry name" value="5-FORMYLTETRAHYDROFOLATE CYCLO-LIGASE"/>
    <property type="match status" value="1"/>
</dbReference>
<accession>A0ABV5KZK2</accession>
<keyword evidence="3 4" id="KW-0067">ATP-binding</keyword>
<evidence type="ECO:0000256" key="1">
    <source>
        <dbReference type="ARBA" id="ARBA00010638"/>
    </source>
</evidence>
<comment type="catalytic activity">
    <reaction evidence="4">
        <text>(6S)-5-formyl-5,6,7,8-tetrahydrofolate + ATP = (6R)-5,10-methenyltetrahydrofolate + ADP + phosphate</text>
        <dbReference type="Rhea" id="RHEA:10488"/>
        <dbReference type="ChEBI" id="CHEBI:30616"/>
        <dbReference type="ChEBI" id="CHEBI:43474"/>
        <dbReference type="ChEBI" id="CHEBI:57455"/>
        <dbReference type="ChEBI" id="CHEBI:57457"/>
        <dbReference type="ChEBI" id="CHEBI:456216"/>
        <dbReference type="EC" id="6.3.3.2"/>
    </reaction>
</comment>
<proteinExistence type="inferred from homology"/>
<comment type="cofactor">
    <cofactor evidence="4">
        <name>Mg(2+)</name>
        <dbReference type="ChEBI" id="CHEBI:18420"/>
    </cofactor>
</comment>
<dbReference type="Proteomes" id="UP001589747">
    <property type="component" value="Unassembled WGS sequence"/>
</dbReference>
<evidence type="ECO:0000313" key="6">
    <source>
        <dbReference type="Proteomes" id="UP001589747"/>
    </source>
</evidence>
<sequence>MNDMKKAERERLAGLRSGITAEQRAAWSEAACVHAVRLLEKRGVDTLMAYVAFRSELDTLRLLEWGFKNGKTVIVPRCNPEDRSMELYAITGLDALIPGAYGIMEPNPAAAERIELRQVLPQAVFVPGLAFDGAGGRLGYGGGYYDRFRARVEQAAGLLDEPVPPWIGLGFGMQLVESVPMEAHDARMDAIVTERGILITP</sequence>